<dbReference type="InterPro" id="IPR016224">
    <property type="entry name" value="Ecdysteroid_UDP-Glc_Trfase"/>
</dbReference>
<dbReference type="InterPro" id="IPR050271">
    <property type="entry name" value="UDP-glycosyltransferase"/>
</dbReference>
<dbReference type="EMBL" id="MH370144">
    <property type="protein sequence ID" value="AYN44979.1"/>
    <property type="molecule type" value="Genomic_DNA"/>
</dbReference>
<dbReference type="InterPro" id="IPR002213">
    <property type="entry name" value="UDP_glucos_trans"/>
</dbReference>
<dbReference type="PROSITE" id="PS00375">
    <property type="entry name" value="UDPGT"/>
    <property type="match status" value="1"/>
</dbReference>
<name>A0A3G2JTW4_9ABAC</name>
<evidence type="ECO:0000256" key="2">
    <source>
        <dbReference type="ARBA" id="ARBA00013904"/>
    </source>
</evidence>
<dbReference type="PANTHER" id="PTHR48043:SF159">
    <property type="entry name" value="EG:EG0003.4 PROTEIN-RELATED"/>
    <property type="match status" value="1"/>
</dbReference>
<keyword evidence="3 6" id="KW-0328">Glycosyltransferase</keyword>
<dbReference type="GO" id="GO:0008194">
    <property type="term" value="F:UDP-glycosyltransferase activity"/>
    <property type="evidence" value="ECO:0007669"/>
    <property type="project" value="InterPro"/>
</dbReference>
<reference evidence="8 9" key="1">
    <citation type="submission" date="2018-05" db="EMBL/GenBank/DDBJ databases">
        <title>The genome sequence of a novel Spodoptera exigua multiple nucleopolyhedrovirus, SeMNPV-QD, isolated from Qingdao, China.</title>
        <authorList>
            <person name="Chen Y."/>
            <person name="Qi B."/>
            <person name="Zheng G."/>
            <person name="Zhang Y."/>
            <person name="Li C."/>
        </authorList>
    </citation>
    <scope>NUCLEOTIDE SEQUENCE [LARGE SCALE GENOMIC DNA]</scope>
    <source>
        <strain evidence="8">SeMNPV-QD</strain>
    </source>
</reference>
<evidence type="ECO:0000256" key="7">
    <source>
        <dbReference type="RuleBase" id="RU003718"/>
    </source>
</evidence>
<dbReference type="PANTHER" id="PTHR48043">
    <property type="entry name" value="EG:EG0003.4 PROTEIN-RELATED"/>
    <property type="match status" value="1"/>
</dbReference>
<organism evidence="8 9">
    <name type="scientific">Spodoptera exigua multiple nucleopolyhedrovirus</name>
    <dbReference type="NCBI Taxonomy" id="10454"/>
    <lineage>
        <taxon>Viruses</taxon>
        <taxon>Viruses incertae sedis</taxon>
        <taxon>Naldaviricetes</taxon>
        <taxon>Lefavirales</taxon>
        <taxon>Baculoviridae</taxon>
        <taxon>Alphabaculovirus</taxon>
    </lineage>
</organism>
<evidence type="ECO:0000313" key="8">
    <source>
        <dbReference type="EMBL" id="AYN44979.1"/>
    </source>
</evidence>
<sequence length="509" mass="58505">MYGRVLILVSFFIAPVFTARILAVFPTPSYSHHSVFKTYIRALAERGHDVTVIKSTNKINYNELDDCYNITEIDASLSQNYFKKLMTQASVFRKRGLVADSTTVTAHNYVGMVRMISDQFNLPNVKHFLHKKQKFNIIITEAFMDYPLVFSHLFDNAPIIQISSGYAVAENFETMGAVSRHPLYYPNLWRNKFNKLNVLETINEIYEEIRLQNEFEKLAEEQNKMLKLQFGANTPTVQQLRNRVQMLFVNTHAIFDNNRPVPPSVQYLGALHLTNKKPRPIFGIVNEILSSASNGAIYVSFGSGISTEELEPEFIEMMLSTFEALPYTVLWKYDGHLSRMPENVFVQSWFDQYNLLHHANLKAFVTQGGVQSTDEAIDAIVPLLGMPMMGDQAFNTNKYTELGIGRFVDTVSVTKQELVEAIIDVVENPTYRQQLKKLRHLIRNQIISPLHKAVWYTEHVINSTSTDSMLKTRAANVNYSDYFMSYIFVPLALFTIMNHMRQILRTNLM</sequence>
<evidence type="ECO:0000256" key="1">
    <source>
        <dbReference type="ARBA" id="ARBA00009995"/>
    </source>
</evidence>
<gene>
    <name evidence="8" type="primary">egt</name>
    <name evidence="8" type="ORF">SENV_ORF19</name>
</gene>
<dbReference type="RefSeq" id="YP_010797783.1">
    <property type="nucleotide sequence ID" value="NC_076246.1"/>
</dbReference>
<evidence type="ECO:0000256" key="4">
    <source>
        <dbReference type="ARBA" id="ARBA00022679"/>
    </source>
</evidence>
<comment type="function">
    <text evidence="6">Catalyzes the transfer of glucose from UDP-glucose to ecdysteroids which are insect molting hormones.</text>
</comment>
<accession>A0A3G2JTW4</accession>
<dbReference type="CDD" id="cd03784">
    <property type="entry name" value="GT1_Gtf-like"/>
    <property type="match status" value="1"/>
</dbReference>
<evidence type="ECO:0000256" key="3">
    <source>
        <dbReference type="ARBA" id="ARBA00022676"/>
    </source>
</evidence>
<comment type="similarity">
    <text evidence="1 6 7">Belongs to the UDP-glycosyltransferase family.</text>
</comment>
<proteinExistence type="inferred from homology"/>
<dbReference type="EC" id="2.4.1.-" evidence="6"/>
<dbReference type="SUPFAM" id="SSF53756">
    <property type="entry name" value="UDP-Glycosyltransferase/glycogen phosphorylase"/>
    <property type="match status" value="1"/>
</dbReference>
<dbReference type="Proteomes" id="UP000676073">
    <property type="component" value="Segment"/>
</dbReference>
<dbReference type="Pfam" id="PF00201">
    <property type="entry name" value="UDPGT"/>
    <property type="match status" value="1"/>
</dbReference>
<dbReference type="Gene3D" id="3.40.50.2000">
    <property type="entry name" value="Glycogen Phosphorylase B"/>
    <property type="match status" value="1"/>
</dbReference>
<dbReference type="GeneID" id="80535775"/>
<dbReference type="PIRSF" id="PIRSF000476">
    <property type="entry name" value="Ecdystd_UDP_glucosyltfrase"/>
    <property type="match status" value="1"/>
</dbReference>
<dbReference type="KEGG" id="vg:80535775"/>
<keyword evidence="9" id="KW-1185">Reference proteome</keyword>
<keyword evidence="4 6" id="KW-0808">Transferase</keyword>
<dbReference type="FunFam" id="3.40.50.2000:FF:000021">
    <property type="entry name" value="UDP-glucuronosyltransferase"/>
    <property type="match status" value="1"/>
</dbReference>
<protein>
    <recommendedName>
        <fullName evidence="2 6">Ecdysteroid UDP-glucosyltransferase</fullName>
        <ecNumber evidence="6">2.4.1.-</ecNumber>
    </recommendedName>
</protein>
<evidence type="ECO:0000313" key="9">
    <source>
        <dbReference type="Proteomes" id="UP000676073"/>
    </source>
</evidence>
<evidence type="ECO:0000256" key="6">
    <source>
        <dbReference type="PIRNR" id="PIRNR000476"/>
    </source>
</evidence>
<evidence type="ECO:0000256" key="5">
    <source>
        <dbReference type="ARBA" id="ARBA00022729"/>
    </source>
</evidence>
<keyword evidence="5" id="KW-0732">Signal</keyword>
<dbReference type="InterPro" id="IPR035595">
    <property type="entry name" value="UDP_glycos_trans_CS"/>
</dbReference>